<evidence type="ECO:0000256" key="1">
    <source>
        <dbReference type="SAM" id="SignalP"/>
    </source>
</evidence>
<dbReference type="InterPro" id="IPR003399">
    <property type="entry name" value="Mce/MlaD"/>
</dbReference>
<gene>
    <name evidence="3" type="ORF">B7C42_03111</name>
</gene>
<protein>
    <recommendedName>
        <fullName evidence="2">Mce/MlaD domain-containing protein</fullName>
    </recommendedName>
</protein>
<feature type="chain" id="PRO_5039246284" description="Mce/MlaD domain-containing protein" evidence="1">
    <location>
        <begin position="21"/>
        <end position="334"/>
    </location>
</feature>
<comment type="caution">
    <text evidence="3">The sequence shown here is derived from an EMBL/GenBank/DDBJ whole genome shotgun (WGS) entry which is preliminary data.</text>
</comment>
<dbReference type="RefSeq" id="WP_094025662.1">
    <property type="nucleotide sequence ID" value="NZ_NGAF01000005.1"/>
</dbReference>
<dbReference type="Proteomes" id="UP000215506">
    <property type="component" value="Unassembled WGS sequence"/>
</dbReference>
<dbReference type="InterPro" id="IPR052336">
    <property type="entry name" value="MlaD_Phospholipid_Transporter"/>
</dbReference>
<evidence type="ECO:0000313" key="3">
    <source>
        <dbReference type="EMBL" id="OXR45154.1"/>
    </source>
</evidence>
<sequence length="334" mass="35083">MNTGVVMKMVAVALSVGVVATGTSCAVHPDSIPLPGNGVSNAYDLTFEFSSAMNLPGRANVMMDGLRVGEVRAINLSGRAVDVAARIEGDTKVPANVTAVIRQNTLLGDTYIDLERNSDQLDAEFLTAGSIVPLSRTSSPPQVEDVMAVLANFVTGGSIQKIQDAISRINRVMPAPPDVAALSRTVSVDLQDLSRNTDVVDRMLGGLNETAVSVADQGADLSVLFGDSGAIYWRRLSNNVLKYIGILLPSIGSIFEGGFWLVPLLDSMASASGSVRATLEDVPADAETAANFLNRTLVPFLKKPSLDVTSVQTQQGDDLTGGIANLLRILGAAK</sequence>
<keyword evidence="1" id="KW-0732">Signal</keyword>
<dbReference type="Pfam" id="PF02470">
    <property type="entry name" value="MlaD"/>
    <property type="match status" value="1"/>
</dbReference>
<accession>A0A231H887</accession>
<dbReference type="EMBL" id="NGAF01000005">
    <property type="protein sequence ID" value="OXR45154.1"/>
    <property type="molecule type" value="Genomic_DNA"/>
</dbReference>
<name>A0A231H887_9NOCA</name>
<dbReference type="GO" id="GO:0005576">
    <property type="term" value="C:extracellular region"/>
    <property type="evidence" value="ECO:0007669"/>
    <property type="project" value="TreeGrafter"/>
</dbReference>
<organism evidence="3 4">
    <name type="scientific">Nocardia cerradoensis</name>
    <dbReference type="NCBI Taxonomy" id="85688"/>
    <lineage>
        <taxon>Bacteria</taxon>
        <taxon>Bacillati</taxon>
        <taxon>Actinomycetota</taxon>
        <taxon>Actinomycetes</taxon>
        <taxon>Mycobacteriales</taxon>
        <taxon>Nocardiaceae</taxon>
        <taxon>Nocardia</taxon>
    </lineage>
</organism>
<keyword evidence="4" id="KW-1185">Reference proteome</keyword>
<dbReference type="PANTHER" id="PTHR33371:SF15">
    <property type="entry name" value="LIPOPROTEIN LPRN"/>
    <property type="match status" value="1"/>
</dbReference>
<feature type="domain" description="Mce/MlaD" evidence="2">
    <location>
        <begin position="42"/>
        <end position="115"/>
    </location>
</feature>
<evidence type="ECO:0000313" key="4">
    <source>
        <dbReference type="Proteomes" id="UP000215506"/>
    </source>
</evidence>
<dbReference type="PANTHER" id="PTHR33371">
    <property type="entry name" value="INTERMEMBRANE PHOSPHOLIPID TRANSPORT SYSTEM BINDING PROTEIN MLAD-RELATED"/>
    <property type="match status" value="1"/>
</dbReference>
<proteinExistence type="predicted"/>
<feature type="signal peptide" evidence="1">
    <location>
        <begin position="1"/>
        <end position="20"/>
    </location>
</feature>
<reference evidence="3 4" key="1">
    <citation type="submission" date="2017-07" db="EMBL/GenBank/DDBJ databases">
        <title>First draft Genome Sequence of Nocardia cerradoensis isolated from human infection.</title>
        <authorList>
            <person name="Carrasco G."/>
        </authorList>
    </citation>
    <scope>NUCLEOTIDE SEQUENCE [LARGE SCALE GENOMIC DNA]</scope>
    <source>
        <strain evidence="3 4">CNM20130759</strain>
    </source>
</reference>
<evidence type="ECO:0000259" key="2">
    <source>
        <dbReference type="Pfam" id="PF02470"/>
    </source>
</evidence>
<dbReference type="AlphaFoldDB" id="A0A231H887"/>